<dbReference type="EMBL" id="JBJQND010000012">
    <property type="protein sequence ID" value="KAL3860185.1"/>
    <property type="molecule type" value="Genomic_DNA"/>
</dbReference>
<gene>
    <name evidence="1" type="ORF">ACJMK2_010343</name>
</gene>
<dbReference type="Proteomes" id="UP001634394">
    <property type="component" value="Unassembled WGS sequence"/>
</dbReference>
<evidence type="ECO:0000313" key="2">
    <source>
        <dbReference type="Proteomes" id="UP001634394"/>
    </source>
</evidence>
<comment type="caution">
    <text evidence="1">The sequence shown here is derived from an EMBL/GenBank/DDBJ whole genome shotgun (WGS) entry which is preliminary data.</text>
</comment>
<organism evidence="1 2">
    <name type="scientific">Sinanodonta woodiana</name>
    <name type="common">Chinese pond mussel</name>
    <name type="synonym">Anodonta woodiana</name>
    <dbReference type="NCBI Taxonomy" id="1069815"/>
    <lineage>
        <taxon>Eukaryota</taxon>
        <taxon>Metazoa</taxon>
        <taxon>Spiralia</taxon>
        <taxon>Lophotrochozoa</taxon>
        <taxon>Mollusca</taxon>
        <taxon>Bivalvia</taxon>
        <taxon>Autobranchia</taxon>
        <taxon>Heteroconchia</taxon>
        <taxon>Palaeoheterodonta</taxon>
        <taxon>Unionida</taxon>
        <taxon>Unionoidea</taxon>
        <taxon>Unionidae</taxon>
        <taxon>Unioninae</taxon>
        <taxon>Sinanodonta</taxon>
    </lineage>
</organism>
<dbReference type="AlphaFoldDB" id="A0ABD3VI44"/>
<name>A0ABD3VI44_SINWO</name>
<proteinExistence type="predicted"/>
<evidence type="ECO:0000313" key="1">
    <source>
        <dbReference type="EMBL" id="KAL3860185.1"/>
    </source>
</evidence>
<reference evidence="1 2" key="1">
    <citation type="submission" date="2024-11" db="EMBL/GenBank/DDBJ databases">
        <title>Chromosome-level genome assembly of the freshwater bivalve Anodonta woodiana.</title>
        <authorList>
            <person name="Chen X."/>
        </authorList>
    </citation>
    <scope>NUCLEOTIDE SEQUENCE [LARGE SCALE GENOMIC DNA]</scope>
    <source>
        <strain evidence="1">MN2024</strain>
        <tissue evidence="1">Gills</tissue>
    </source>
</reference>
<keyword evidence="2" id="KW-1185">Reference proteome</keyword>
<protein>
    <submittedName>
        <fullName evidence="1">Uncharacterized protein</fullName>
    </submittedName>
</protein>
<sequence length="112" mass="12890">MDPDRTNVTMWGNVADIRSRQNQCHIVGKRCRYSVQTEPMSHCGETLPIFGPDRTNVTMWGNVADIRSRQNQCHIVGKRCRYSVQTEPMSHCGETLPIFRFTHIHIFVTATL</sequence>
<accession>A0ABD3VI44</accession>